<proteinExistence type="inferred from homology"/>
<evidence type="ECO:0000313" key="3">
    <source>
        <dbReference type="EMBL" id="KMO83634.1"/>
    </source>
</evidence>
<dbReference type="AlphaFoldDB" id="A0A0J6WM16"/>
<dbReference type="GO" id="GO:0009247">
    <property type="term" value="P:glycolipid biosynthetic process"/>
    <property type="evidence" value="ECO:0007669"/>
    <property type="project" value="UniProtKB-ARBA"/>
</dbReference>
<dbReference type="InterPro" id="IPR006326">
    <property type="entry name" value="UDPGT_MGT-like"/>
</dbReference>
<comment type="similarity">
    <text evidence="1">Belongs to the UDP-glycosyltransferase family.</text>
</comment>
<organism evidence="3 4">
    <name type="scientific">Mycolicibacterium chlorophenolicum</name>
    <dbReference type="NCBI Taxonomy" id="37916"/>
    <lineage>
        <taxon>Bacteria</taxon>
        <taxon>Bacillati</taxon>
        <taxon>Actinomycetota</taxon>
        <taxon>Actinomycetes</taxon>
        <taxon>Mycobacteriales</taxon>
        <taxon>Mycobacteriaceae</taxon>
        <taxon>Mycolicibacterium</taxon>
    </lineage>
</organism>
<dbReference type="PANTHER" id="PTHR48050">
    <property type="entry name" value="STEROL 3-BETA-GLUCOSYLTRANSFERASE"/>
    <property type="match status" value="1"/>
</dbReference>
<dbReference type="FunFam" id="3.40.50.2000:FF:000072">
    <property type="entry name" value="Glycosyl transferase"/>
    <property type="match status" value="1"/>
</dbReference>
<evidence type="ECO:0000256" key="2">
    <source>
        <dbReference type="ARBA" id="ARBA00022679"/>
    </source>
</evidence>
<reference evidence="3 4" key="1">
    <citation type="journal article" date="2015" name="Genome Biol. Evol.">
        <title>Characterization of Three Mycobacterium spp. with Potential Use in Bioremediation by Genome Sequencing and Comparative Genomics.</title>
        <authorList>
            <person name="Das S."/>
            <person name="Pettersson B.M."/>
            <person name="Behra P.R."/>
            <person name="Ramesh M."/>
            <person name="Dasgupta S."/>
            <person name="Bhattacharya A."/>
            <person name="Kirsebom L.A."/>
        </authorList>
    </citation>
    <scope>NUCLEOTIDE SEQUENCE [LARGE SCALE GENOMIC DNA]</scope>
    <source>
        <strain evidence="3 4">DSM 43826</strain>
    </source>
</reference>
<dbReference type="EMBL" id="JYNL01000003">
    <property type="protein sequence ID" value="KMO83634.1"/>
    <property type="molecule type" value="Genomic_DNA"/>
</dbReference>
<comment type="caution">
    <text evidence="3">The sequence shown here is derived from an EMBL/GenBank/DDBJ whole genome shotgun (WGS) entry which is preliminary data.</text>
</comment>
<keyword evidence="2 3" id="KW-0808">Transferase</keyword>
<dbReference type="STRING" id="37916.MCHLDSM_00286"/>
<dbReference type="GO" id="GO:0017000">
    <property type="term" value="P:antibiotic biosynthetic process"/>
    <property type="evidence" value="ECO:0007669"/>
    <property type="project" value="UniProtKB-ARBA"/>
</dbReference>
<gene>
    <name evidence="3" type="primary">oleD_1</name>
    <name evidence="3" type="ORF">MCHLDSM_00286</name>
</gene>
<dbReference type="Proteomes" id="UP000036513">
    <property type="component" value="Unassembled WGS sequence"/>
</dbReference>
<name>A0A0J6WM16_9MYCO</name>
<dbReference type="PANTHER" id="PTHR48050:SF13">
    <property type="entry name" value="STEROL 3-BETA-GLUCOSYLTRANSFERASE UGT80A2"/>
    <property type="match status" value="1"/>
</dbReference>
<dbReference type="GO" id="GO:0016758">
    <property type="term" value="F:hexosyltransferase activity"/>
    <property type="evidence" value="ECO:0007669"/>
    <property type="project" value="InterPro"/>
</dbReference>
<keyword evidence="3" id="KW-0328">Glycosyltransferase</keyword>
<dbReference type="EC" id="2.4.1.-" evidence="3"/>
<dbReference type="Pfam" id="PF00201">
    <property type="entry name" value="UDPGT"/>
    <property type="match status" value="1"/>
</dbReference>
<dbReference type="SUPFAM" id="SSF53756">
    <property type="entry name" value="UDP-Glycosyltransferase/glycogen phosphorylase"/>
    <property type="match status" value="1"/>
</dbReference>
<dbReference type="GO" id="GO:0008194">
    <property type="term" value="F:UDP-glycosyltransferase activity"/>
    <property type="evidence" value="ECO:0007669"/>
    <property type="project" value="InterPro"/>
</dbReference>
<dbReference type="InterPro" id="IPR050426">
    <property type="entry name" value="Glycosyltransferase_28"/>
</dbReference>
<dbReference type="InterPro" id="IPR002213">
    <property type="entry name" value="UDP_glucos_trans"/>
</dbReference>
<sequence>MSALRTAAPPIAVMSVGSVGHLNPMLPVIAELSRRGRRVVVYGRSPQRALVERAGASLRPYPDVPAREGRPLKTPIAFLDLVATMTRRLMPWLVDDIGDLAPSMMVHDAAALWGKLAARVTSTPAASAISTFAFNNRFRAPDDPVLSIGTLVRMATSCSYSAGTHYAWERLLLAMRRQVPLAPLRRAMENLEDLNIVFTSREIQPAAETFDDRFLFVGASIGNREPDDSFAWDRLEDPVTFVSLGTTFSDRAGVISRIVRALDGLPGSLVVASGHVSPAEIGRVGARTIVTNHVPQPELLGRATVFVTHAGMNSAMESLAAGTPMVALPQGADQPLVAARIAELGTGIDAGSDPTAQEIRSAVMRVISDPSYAAAARTMGRTLIEAGGPRRAADALLEYEESSRSAAVST</sequence>
<keyword evidence="4" id="KW-1185">Reference proteome</keyword>
<dbReference type="CDD" id="cd03784">
    <property type="entry name" value="GT1_Gtf-like"/>
    <property type="match status" value="1"/>
</dbReference>
<dbReference type="GO" id="GO:0016020">
    <property type="term" value="C:membrane"/>
    <property type="evidence" value="ECO:0007669"/>
    <property type="project" value="GOC"/>
</dbReference>
<protein>
    <submittedName>
        <fullName evidence="3">Oleandomycin glycosyltransferase</fullName>
        <ecNumber evidence="3">2.4.1.-</ecNumber>
    </submittedName>
</protein>
<dbReference type="Gene3D" id="3.40.50.2000">
    <property type="entry name" value="Glycogen Phosphorylase B"/>
    <property type="match status" value="2"/>
</dbReference>
<evidence type="ECO:0000256" key="1">
    <source>
        <dbReference type="ARBA" id="ARBA00009995"/>
    </source>
</evidence>
<accession>A0A0J6WM16</accession>
<dbReference type="NCBIfam" id="TIGR01426">
    <property type="entry name" value="MGT"/>
    <property type="match status" value="1"/>
</dbReference>
<dbReference type="SMR" id="A0A0J6WM16"/>
<evidence type="ECO:0000313" key="4">
    <source>
        <dbReference type="Proteomes" id="UP000036513"/>
    </source>
</evidence>
<dbReference type="PATRIC" id="fig|37916.4.peg.310"/>